<proteinExistence type="predicted"/>
<name>A0A1H5WHI5_9VIBR</name>
<evidence type="ECO:0000313" key="1">
    <source>
        <dbReference type="EMBL" id="SEF98287.1"/>
    </source>
</evidence>
<evidence type="ECO:0000313" key="2">
    <source>
        <dbReference type="Proteomes" id="UP000236721"/>
    </source>
</evidence>
<keyword evidence="2" id="KW-1185">Reference proteome</keyword>
<accession>A0A1H5WHI5</accession>
<dbReference type="EMBL" id="FNVG01000005">
    <property type="protein sequence ID" value="SEF98287.1"/>
    <property type="molecule type" value="Genomic_DNA"/>
</dbReference>
<dbReference type="Proteomes" id="UP000236721">
    <property type="component" value="Unassembled WGS sequence"/>
</dbReference>
<protein>
    <submittedName>
        <fullName evidence="1">Uncharacterized protein</fullName>
    </submittedName>
</protein>
<gene>
    <name evidence="1" type="ORF">SAMN04488244_105254</name>
</gene>
<sequence>MIQIRNTFLKAKPSTETEHLATQVTDIEEANFKTVIRRGHFRI</sequence>
<dbReference type="AlphaFoldDB" id="A0A1H5WHI5"/>
<organism evidence="1 2">
    <name type="scientific">Vibrio hangzhouensis</name>
    <dbReference type="NCBI Taxonomy" id="462991"/>
    <lineage>
        <taxon>Bacteria</taxon>
        <taxon>Pseudomonadati</taxon>
        <taxon>Pseudomonadota</taxon>
        <taxon>Gammaproteobacteria</taxon>
        <taxon>Vibrionales</taxon>
        <taxon>Vibrionaceae</taxon>
        <taxon>Vibrio</taxon>
    </lineage>
</organism>
<reference evidence="2" key="1">
    <citation type="submission" date="2016-10" db="EMBL/GenBank/DDBJ databases">
        <authorList>
            <person name="Varghese N."/>
            <person name="Submissions S."/>
        </authorList>
    </citation>
    <scope>NUCLEOTIDE SEQUENCE [LARGE SCALE GENOMIC DNA]</scope>
    <source>
        <strain evidence="2">CGMCC 1.7062</strain>
    </source>
</reference>